<dbReference type="EMBL" id="KV454214">
    <property type="protein sequence ID" value="ODQ57299.1"/>
    <property type="molecule type" value="Genomic_DNA"/>
</dbReference>
<feature type="region of interest" description="Disordered" evidence="1">
    <location>
        <begin position="82"/>
        <end position="104"/>
    </location>
</feature>
<sequence length="104" mass="11300">MSHQMPGAFPSTPRSNARAFDQKTPTAADFKFTPISSMSGVKKPLYPNISHLQQGQGNELEKEFQDLGYSNTLSTKVLSELNERAASKAPTSNTGNNLLSPRST</sequence>
<dbReference type="Proteomes" id="UP000094112">
    <property type="component" value="Unassembled WGS sequence"/>
</dbReference>
<name>A0A1E3NVR0_WICAA</name>
<reference evidence="2 3" key="1">
    <citation type="journal article" date="2016" name="Proc. Natl. Acad. Sci. U.S.A.">
        <title>Comparative genomics of biotechnologically important yeasts.</title>
        <authorList>
            <person name="Riley R."/>
            <person name="Haridas S."/>
            <person name="Wolfe K.H."/>
            <person name="Lopes M.R."/>
            <person name="Hittinger C.T."/>
            <person name="Goeker M."/>
            <person name="Salamov A.A."/>
            <person name="Wisecaver J.H."/>
            <person name="Long T.M."/>
            <person name="Calvey C.H."/>
            <person name="Aerts A.L."/>
            <person name="Barry K.W."/>
            <person name="Choi C."/>
            <person name="Clum A."/>
            <person name="Coughlan A.Y."/>
            <person name="Deshpande S."/>
            <person name="Douglass A.P."/>
            <person name="Hanson S.J."/>
            <person name="Klenk H.-P."/>
            <person name="LaButti K.M."/>
            <person name="Lapidus A."/>
            <person name="Lindquist E.A."/>
            <person name="Lipzen A.M."/>
            <person name="Meier-Kolthoff J.P."/>
            <person name="Ohm R.A."/>
            <person name="Otillar R.P."/>
            <person name="Pangilinan J.L."/>
            <person name="Peng Y."/>
            <person name="Rokas A."/>
            <person name="Rosa C.A."/>
            <person name="Scheuner C."/>
            <person name="Sibirny A.A."/>
            <person name="Slot J.C."/>
            <person name="Stielow J.B."/>
            <person name="Sun H."/>
            <person name="Kurtzman C.P."/>
            <person name="Blackwell M."/>
            <person name="Grigoriev I.V."/>
            <person name="Jeffries T.W."/>
        </authorList>
    </citation>
    <scope>NUCLEOTIDE SEQUENCE [LARGE SCALE GENOMIC DNA]</scope>
    <source>
        <strain evidence="3">ATCC 58044 / CBS 1984 / NCYC 433 / NRRL Y-366-8</strain>
    </source>
</reference>
<evidence type="ECO:0000313" key="3">
    <source>
        <dbReference type="Proteomes" id="UP000094112"/>
    </source>
</evidence>
<proteinExistence type="predicted"/>
<dbReference type="OrthoDB" id="5204833at2759"/>
<dbReference type="GeneID" id="30201181"/>
<accession>A0A1E3NVR0</accession>
<feature type="compositionally biased region" description="Polar residues" evidence="1">
    <location>
        <begin position="89"/>
        <end position="104"/>
    </location>
</feature>
<protein>
    <submittedName>
        <fullName evidence="2">Uncharacterized protein</fullName>
    </submittedName>
</protein>
<evidence type="ECO:0000313" key="2">
    <source>
        <dbReference type="EMBL" id="ODQ57299.1"/>
    </source>
</evidence>
<evidence type="ECO:0000256" key="1">
    <source>
        <dbReference type="SAM" id="MobiDB-lite"/>
    </source>
</evidence>
<organism evidence="2 3">
    <name type="scientific">Wickerhamomyces anomalus (strain ATCC 58044 / CBS 1984 / NCYC 433 / NRRL Y-366-8)</name>
    <name type="common">Yeast</name>
    <name type="synonym">Hansenula anomala</name>
    <dbReference type="NCBI Taxonomy" id="683960"/>
    <lineage>
        <taxon>Eukaryota</taxon>
        <taxon>Fungi</taxon>
        <taxon>Dikarya</taxon>
        <taxon>Ascomycota</taxon>
        <taxon>Saccharomycotina</taxon>
        <taxon>Saccharomycetes</taxon>
        <taxon>Phaffomycetales</taxon>
        <taxon>Wickerhamomycetaceae</taxon>
        <taxon>Wickerhamomyces</taxon>
    </lineage>
</organism>
<dbReference type="AlphaFoldDB" id="A0A1E3NVR0"/>
<keyword evidence="3" id="KW-1185">Reference proteome</keyword>
<dbReference type="RefSeq" id="XP_019036506.1">
    <property type="nucleotide sequence ID" value="XM_019183935.1"/>
</dbReference>
<gene>
    <name evidence="2" type="ORF">WICANDRAFT_65558</name>
</gene>
<feature type="region of interest" description="Disordered" evidence="1">
    <location>
        <begin position="1"/>
        <end position="28"/>
    </location>
</feature>